<organism evidence="2 3">
    <name type="scientific">Neoroseomonas alkaliterrae</name>
    <dbReference type="NCBI Taxonomy" id="1452450"/>
    <lineage>
        <taxon>Bacteria</taxon>
        <taxon>Pseudomonadati</taxon>
        <taxon>Pseudomonadota</taxon>
        <taxon>Alphaproteobacteria</taxon>
        <taxon>Acetobacterales</taxon>
        <taxon>Acetobacteraceae</taxon>
        <taxon>Neoroseomonas</taxon>
    </lineage>
</organism>
<dbReference type="RefSeq" id="WP_184481819.1">
    <property type="nucleotide sequence ID" value="NZ_JAAEDJ010000148.1"/>
</dbReference>
<reference evidence="2 3" key="1">
    <citation type="submission" date="2020-08" db="EMBL/GenBank/DDBJ databases">
        <title>Genomic Encyclopedia of Type Strains, Phase IV (KMG-IV): sequencing the most valuable type-strain genomes for metagenomic binning, comparative biology and taxonomic classification.</title>
        <authorList>
            <person name="Goeker M."/>
        </authorList>
    </citation>
    <scope>NUCLEOTIDE SEQUENCE [LARGE SCALE GENOMIC DNA]</scope>
    <source>
        <strain evidence="2 3">DSM 25895</strain>
    </source>
</reference>
<dbReference type="EMBL" id="JACIJE010000002">
    <property type="protein sequence ID" value="MBB5688830.1"/>
    <property type="molecule type" value="Genomic_DNA"/>
</dbReference>
<name>A0A840XPR9_9PROT</name>
<evidence type="ECO:0000313" key="2">
    <source>
        <dbReference type="EMBL" id="MBB5688830.1"/>
    </source>
</evidence>
<proteinExistence type="predicted"/>
<dbReference type="Proteomes" id="UP000562254">
    <property type="component" value="Unassembled WGS sequence"/>
</dbReference>
<feature type="chain" id="PRO_5032583131" evidence="1">
    <location>
        <begin position="30"/>
        <end position="491"/>
    </location>
</feature>
<protein>
    <submittedName>
        <fullName evidence="2">Uncharacterized protein</fullName>
    </submittedName>
</protein>
<gene>
    <name evidence="2" type="ORF">FHS88_000946</name>
</gene>
<comment type="caution">
    <text evidence="2">The sequence shown here is derived from an EMBL/GenBank/DDBJ whole genome shotgun (WGS) entry which is preliminary data.</text>
</comment>
<evidence type="ECO:0000256" key="1">
    <source>
        <dbReference type="SAM" id="SignalP"/>
    </source>
</evidence>
<dbReference type="AlphaFoldDB" id="A0A840XPR9"/>
<keyword evidence="3" id="KW-1185">Reference proteome</keyword>
<accession>A0A840XPR9</accession>
<evidence type="ECO:0000313" key="3">
    <source>
        <dbReference type="Proteomes" id="UP000562254"/>
    </source>
</evidence>
<sequence length="491" mass="53872">MSPPERPFMRLPSLAMAACLALLALPSLAQSPQRQPAAPPVREREATIVNQSGQTLRELYAAPVGGAEFGPDLLGADTVPDRGSFRARIPDAACDIEFRAIYQDGTEERRRQNICQNRRVQFGDPGIPLREATIRNETDMVLLQLFAAPPNAPGRGPDRLGEGVIAAGREMRIRLGRTRDCVFDITAVYEDGEEESRAGVNLCRDARVTFGDPNAPRREARVSNSSDRMIREFYASHRAPQLWGPDRLGNDMLPPGGNFMLRLRGAPCLWDLRAVYEDDAEETKTGVDLCANREIAFDGSGAPRPPERRVSLVNRHAAMVQEVYLSAPTEEDWGPDRLGEEVLPRGARREVSARLRDCEADIRIVFEDRRAAEERAGINLCEVAVIVLRPGWTLADRLDEGEPQDTGPRPGSLRLRNAAEVPVAELYADPPGAPRGPDRLGRTVLGVGETLDFAPPDGGECVADLVAVFRDGRELRLPGTDLCAGVELVLQ</sequence>
<feature type="signal peptide" evidence="1">
    <location>
        <begin position="1"/>
        <end position="29"/>
    </location>
</feature>
<keyword evidence="1" id="KW-0732">Signal</keyword>